<keyword evidence="3" id="KW-1185">Reference proteome</keyword>
<keyword evidence="1" id="KW-0175">Coiled coil</keyword>
<feature type="coiled-coil region" evidence="1">
    <location>
        <begin position="55"/>
        <end position="82"/>
    </location>
</feature>
<evidence type="ECO:0000313" key="2">
    <source>
        <dbReference type="EMBL" id="KTC69113.1"/>
    </source>
</evidence>
<dbReference type="OrthoDB" id="5653065at2"/>
<dbReference type="EMBL" id="LNXU01000049">
    <property type="protein sequence ID" value="KTC69113.1"/>
    <property type="molecule type" value="Genomic_DNA"/>
</dbReference>
<dbReference type="PATRIC" id="fig|447.4.peg.3476"/>
<organism evidence="2 3">
    <name type="scientific">Legionella bozemanae</name>
    <name type="common">Fluoribacter bozemanae</name>
    <dbReference type="NCBI Taxonomy" id="447"/>
    <lineage>
        <taxon>Bacteria</taxon>
        <taxon>Pseudomonadati</taxon>
        <taxon>Pseudomonadota</taxon>
        <taxon>Gammaproteobacteria</taxon>
        <taxon>Legionellales</taxon>
        <taxon>Legionellaceae</taxon>
        <taxon>Legionella</taxon>
    </lineage>
</organism>
<proteinExistence type="predicted"/>
<dbReference type="Proteomes" id="UP000054695">
    <property type="component" value="Unassembled WGS sequence"/>
</dbReference>
<dbReference type="AlphaFoldDB" id="A0A0W0RDI0"/>
<dbReference type="STRING" id="447.Lboz_3255"/>
<comment type="caution">
    <text evidence="2">The sequence shown here is derived from an EMBL/GenBank/DDBJ whole genome shotgun (WGS) entry which is preliminary data.</text>
</comment>
<name>A0A0W0RDI0_LEGBO</name>
<dbReference type="RefSeq" id="WP_064115064.1">
    <property type="nucleotide sequence ID" value="NZ_CAAAIY010000014.1"/>
</dbReference>
<reference evidence="2 3" key="1">
    <citation type="submission" date="2015-11" db="EMBL/GenBank/DDBJ databases">
        <title>Genomic analysis of 38 Legionella species identifies large and diverse effector repertoires.</title>
        <authorList>
            <person name="Burstein D."/>
            <person name="Amaro F."/>
            <person name="Zusman T."/>
            <person name="Lifshitz Z."/>
            <person name="Cohen O."/>
            <person name="Gilbert J.A."/>
            <person name="Pupko T."/>
            <person name="Shuman H.A."/>
            <person name="Segal G."/>
        </authorList>
    </citation>
    <scope>NUCLEOTIDE SEQUENCE [LARGE SCALE GENOMIC DNA]</scope>
    <source>
        <strain evidence="2 3">WIGA</strain>
    </source>
</reference>
<sequence>MYSRIFAQTGAGSVKRFFVSSANNIPNIRLGRMAPETTIDTIEQELHTELNEKGLIKLGKTLEEEQKILQDLQAKQKDSLNQIKEACVTPAQKRLAQGYSINGLFWSLKQKEMNQIATKEVLQIREETIDWLKARQELYAALKQSHNKTPEGSDRSCSLS</sequence>
<evidence type="ECO:0000256" key="1">
    <source>
        <dbReference type="SAM" id="Coils"/>
    </source>
</evidence>
<gene>
    <name evidence="2" type="ORF">Lboz_3255</name>
</gene>
<accession>A0A0W0RDI0</accession>
<evidence type="ECO:0000313" key="3">
    <source>
        <dbReference type="Proteomes" id="UP000054695"/>
    </source>
</evidence>
<protein>
    <submittedName>
        <fullName evidence="2">Uncharacterized protein</fullName>
    </submittedName>
</protein>